<keyword evidence="1" id="KW-0732">Signal</keyword>
<dbReference type="GO" id="GO:0009251">
    <property type="term" value="P:glucan catabolic process"/>
    <property type="evidence" value="ECO:0007669"/>
    <property type="project" value="TreeGrafter"/>
</dbReference>
<feature type="domain" description="GH16" evidence="2">
    <location>
        <begin position="26"/>
        <end position="283"/>
    </location>
</feature>
<gene>
    <name evidence="3" type="ORF">WOLCODRAFT_77508</name>
</gene>
<evidence type="ECO:0000256" key="1">
    <source>
        <dbReference type="SAM" id="SignalP"/>
    </source>
</evidence>
<evidence type="ECO:0000313" key="3">
    <source>
        <dbReference type="EMBL" id="PCH44970.1"/>
    </source>
</evidence>
<protein>
    <submittedName>
        <fullName evidence="3">Glycoside hydrolase family 16 protein</fullName>
    </submittedName>
</protein>
<dbReference type="Pfam" id="PF26113">
    <property type="entry name" value="GH16_XgeA"/>
    <property type="match status" value="1"/>
</dbReference>
<dbReference type="InterPro" id="IPR050546">
    <property type="entry name" value="Glycosyl_Hydrlase_16"/>
</dbReference>
<dbReference type="InterPro" id="IPR013320">
    <property type="entry name" value="ConA-like_dom_sf"/>
</dbReference>
<dbReference type="AlphaFoldDB" id="A0A2H3JS41"/>
<dbReference type="Gene3D" id="2.60.120.200">
    <property type="match status" value="1"/>
</dbReference>
<dbReference type="EMBL" id="KB468168">
    <property type="protein sequence ID" value="PCH44970.1"/>
    <property type="molecule type" value="Genomic_DNA"/>
</dbReference>
<name>A0A2H3JS41_WOLCO</name>
<proteinExistence type="predicted"/>
<reference evidence="3 4" key="1">
    <citation type="journal article" date="2012" name="Science">
        <title>The Paleozoic origin of enzymatic lignin decomposition reconstructed from 31 fungal genomes.</title>
        <authorList>
            <person name="Floudas D."/>
            <person name="Binder M."/>
            <person name="Riley R."/>
            <person name="Barry K."/>
            <person name="Blanchette R.A."/>
            <person name="Henrissat B."/>
            <person name="Martinez A.T."/>
            <person name="Otillar R."/>
            <person name="Spatafora J.W."/>
            <person name="Yadav J.S."/>
            <person name="Aerts A."/>
            <person name="Benoit I."/>
            <person name="Boyd A."/>
            <person name="Carlson A."/>
            <person name="Copeland A."/>
            <person name="Coutinho P.M."/>
            <person name="de Vries R.P."/>
            <person name="Ferreira P."/>
            <person name="Findley K."/>
            <person name="Foster B."/>
            <person name="Gaskell J."/>
            <person name="Glotzer D."/>
            <person name="Gorecki P."/>
            <person name="Heitman J."/>
            <person name="Hesse C."/>
            <person name="Hori C."/>
            <person name="Igarashi K."/>
            <person name="Jurgens J.A."/>
            <person name="Kallen N."/>
            <person name="Kersten P."/>
            <person name="Kohler A."/>
            <person name="Kuees U."/>
            <person name="Kumar T.K.A."/>
            <person name="Kuo A."/>
            <person name="LaButti K."/>
            <person name="Larrondo L.F."/>
            <person name="Lindquist E."/>
            <person name="Ling A."/>
            <person name="Lombard V."/>
            <person name="Lucas S."/>
            <person name="Lundell T."/>
            <person name="Martin R."/>
            <person name="McLaughlin D.J."/>
            <person name="Morgenstern I."/>
            <person name="Morin E."/>
            <person name="Murat C."/>
            <person name="Nagy L.G."/>
            <person name="Nolan M."/>
            <person name="Ohm R.A."/>
            <person name="Patyshakuliyeva A."/>
            <person name="Rokas A."/>
            <person name="Ruiz-Duenas F.J."/>
            <person name="Sabat G."/>
            <person name="Salamov A."/>
            <person name="Samejima M."/>
            <person name="Schmutz J."/>
            <person name="Slot J.C."/>
            <person name="St John F."/>
            <person name="Stenlid J."/>
            <person name="Sun H."/>
            <person name="Sun S."/>
            <person name="Syed K."/>
            <person name="Tsang A."/>
            <person name="Wiebenga A."/>
            <person name="Young D."/>
            <person name="Pisabarro A."/>
            <person name="Eastwood D.C."/>
            <person name="Martin F."/>
            <person name="Cullen D."/>
            <person name="Grigoriev I.V."/>
            <person name="Hibbett D.S."/>
        </authorList>
    </citation>
    <scope>NUCLEOTIDE SEQUENCE [LARGE SCALE GENOMIC DNA]</scope>
    <source>
        <strain evidence="3 4">MD-104</strain>
    </source>
</reference>
<dbReference type="SUPFAM" id="SSF49899">
    <property type="entry name" value="Concanavalin A-like lectins/glucanases"/>
    <property type="match status" value="1"/>
</dbReference>
<dbReference type="InterPro" id="IPR000757">
    <property type="entry name" value="Beta-glucanase-like"/>
</dbReference>
<keyword evidence="4" id="KW-1185">Reference proteome</keyword>
<dbReference type="GO" id="GO:0004553">
    <property type="term" value="F:hydrolase activity, hydrolyzing O-glycosyl compounds"/>
    <property type="evidence" value="ECO:0007669"/>
    <property type="project" value="InterPro"/>
</dbReference>
<dbReference type="OrthoDB" id="192832at2759"/>
<evidence type="ECO:0000259" key="2">
    <source>
        <dbReference type="PROSITE" id="PS51762"/>
    </source>
</evidence>
<evidence type="ECO:0000313" key="4">
    <source>
        <dbReference type="Proteomes" id="UP000218811"/>
    </source>
</evidence>
<dbReference type="Proteomes" id="UP000218811">
    <property type="component" value="Unassembled WGS sequence"/>
</dbReference>
<keyword evidence="3" id="KW-0378">Hydrolase</keyword>
<dbReference type="CDD" id="cd02181">
    <property type="entry name" value="GH16_fungal_Lam16A_glucanase"/>
    <property type="match status" value="1"/>
</dbReference>
<dbReference type="PANTHER" id="PTHR10963:SF24">
    <property type="entry name" value="GLYCOSIDASE C21B10.07-RELATED"/>
    <property type="match status" value="1"/>
</dbReference>
<organism evidence="3 4">
    <name type="scientific">Wolfiporia cocos (strain MD-104)</name>
    <name type="common">Brown rot fungus</name>
    <dbReference type="NCBI Taxonomy" id="742152"/>
    <lineage>
        <taxon>Eukaryota</taxon>
        <taxon>Fungi</taxon>
        <taxon>Dikarya</taxon>
        <taxon>Basidiomycota</taxon>
        <taxon>Agaricomycotina</taxon>
        <taxon>Agaricomycetes</taxon>
        <taxon>Polyporales</taxon>
        <taxon>Phaeolaceae</taxon>
        <taxon>Wolfiporia</taxon>
    </lineage>
</organism>
<feature type="chain" id="PRO_5013648745" evidence="1">
    <location>
        <begin position="22"/>
        <end position="379"/>
    </location>
</feature>
<dbReference type="PANTHER" id="PTHR10963">
    <property type="entry name" value="GLYCOSYL HYDROLASE-RELATED"/>
    <property type="match status" value="1"/>
</dbReference>
<accession>A0A2H3JS41</accession>
<dbReference type="PROSITE" id="PS51762">
    <property type="entry name" value="GH16_2"/>
    <property type="match status" value="1"/>
</dbReference>
<dbReference type="OMA" id="GIYDSTC"/>
<sequence length="379" mass="40993">MIFAQILVFVTLLFSATIAACYEPLHDYSGDTFMDGWDFYGKWDNLTLGNVTYLTAEAAAEQKLVYVNDAGNVILRVDNFTDVKDGGLRNSIRLTSSELYDFGSLWIIDAYHLPYGCSVWPAFWSFGPHWPYDGEIDIIEAINTMPNNQMALHTTEGCYHDTPPDQTGFSIDNDCGTASGCTVGESAPNSYESGFAAAGGGVFATQFDVTGIYIWFWSRPNVPASITNATANSSIDISSWGPPSASYPNGTSCDISKYYTAQQLVFDITLCGDWAGVPGIYDSTCYNAGPTHDCYLDNVVGNGSNYDEAYFEVAYVRTYTTGVAVPSSTSAAATAVQTHQATQTQTQAQKSDARSARMGLRGSTFFSILAALLAATVLC</sequence>
<dbReference type="STRING" id="742152.A0A2H3JS41"/>
<feature type="signal peptide" evidence="1">
    <location>
        <begin position="1"/>
        <end position="21"/>
    </location>
</feature>